<organism evidence="2 3">
    <name type="scientific">Ditylenchus dipsaci</name>
    <dbReference type="NCBI Taxonomy" id="166011"/>
    <lineage>
        <taxon>Eukaryota</taxon>
        <taxon>Metazoa</taxon>
        <taxon>Ecdysozoa</taxon>
        <taxon>Nematoda</taxon>
        <taxon>Chromadorea</taxon>
        <taxon>Rhabditida</taxon>
        <taxon>Tylenchina</taxon>
        <taxon>Tylenchomorpha</taxon>
        <taxon>Sphaerularioidea</taxon>
        <taxon>Anguinidae</taxon>
        <taxon>Anguininae</taxon>
        <taxon>Ditylenchus</taxon>
    </lineage>
</organism>
<dbReference type="AlphaFoldDB" id="A0A915DBG7"/>
<evidence type="ECO:0000313" key="2">
    <source>
        <dbReference type="Proteomes" id="UP000887574"/>
    </source>
</evidence>
<feature type="compositionally biased region" description="Polar residues" evidence="1">
    <location>
        <begin position="23"/>
        <end position="40"/>
    </location>
</feature>
<evidence type="ECO:0000256" key="1">
    <source>
        <dbReference type="SAM" id="MobiDB-lite"/>
    </source>
</evidence>
<accession>A0A915DBG7</accession>
<keyword evidence="2" id="KW-1185">Reference proteome</keyword>
<dbReference type="WBParaSite" id="jg17669">
    <property type="protein sequence ID" value="jg17669"/>
    <property type="gene ID" value="jg17669"/>
</dbReference>
<proteinExistence type="predicted"/>
<feature type="compositionally biased region" description="Basic and acidic residues" evidence="1">
    <location>
        <begin position="10"/>
        <end position="19"/>
    </location>
</feature>
<protein>
    <submittedName>
        <fullName evidence="3">Uncharacterized protein</fullName>
    </submittedName>
</protein>
<evidence type="ECO:0000313" key="3">
    <source>
        <dbReference type="WBParaSite" id="jg17669"/>
    </source>
</evidence>
<reference evidence="3" key="1">
    <citation type="submission" date="2022-11" db="UniProtKB">
        <authorList>
            <consortium name="WormBaseParasite"/>
        </authorList>
    </citation>
    <scope>IDENTIFICATION</scope>
</reference>
<feature type="region of interest" description="Disordered" evidence="1">
    <location>
        <begin position="1"/>
        <end position="57"/>
    </location>
</feature>
<name>A0A915DBG7_9BILA</name>
<sequence length="243" mass="27096">MSSGSLSWDAKSKEGEKQGKLWQGTTETTDSSSKQPSEPNQMPAPAENKADQSYGSDTKHTINEALDSVLDTNELKEPLRLLTAKVYSIDETLSSLQADMRDGFRAIDGRFAHFLGSGKDSVATGFELICKKWMQEHFGRDFLHSHRMQCTFEKPAAMEEEIDLFSYDAELTPPLMIGECTVALISEQKLQKCIRKKNAAAKQHNLPDTSVVAYILTMRISPLDKEHLTEVATKNGVILQIIE</sequence>
<dbReference type="Proteomes" id="UP000887574">
    <property type="component" value="Unplaced"/>
</dbReference>